<dbReference type="EMBL" id="PUEC01000003">
    <property type="protein sequence ID" value="PWB03953.1"/>
    <property type="molecule type" value="Genomic_DNA"/>
</dbReference>
<dbReference type="Proteomes" id="UP000244905">
    <property type="component" value="Unassembled WGS sequence"/>
</dbReference>
<dbReference type="InterPro" id="IPR001296">
    <property type="entry name" value="Glyco_trans_1"/>
</dbReference>
<dbReference type="CDD" id="cd03801">
    <property type="entry name" value="GT4_PimA-like"/>
    <property type="match status" value="1"/>
</dbReference>
<dbReference type="PANTHER" id="PTHR12526:SF630">
    <property type="entry name" value="GLYCOSYLTRANSFERASE"/>
    <property type="match status" value="1"/>
</dbReference>
<dbReference type="PANTHER" id="PTHR12526">
    <property type="entry name" value="GLYCOSYLTRANSFERASE"/>
    <property type="match status" value="1"/>
</dbReference>
<dbReference type="SUPFAM" id="SSF53756">
    <property type="entry name" value="UDP-Glycosyltransferase/glycogen phosphorylase"/>
    <property type="match status" value="1"/>
</dbReference>
<protein>
    <submittedName>
        <fullName evidence="2">Glycosyl transferase family 1</fullName>
    </submittedName>
</protein>
<dbReference type="RefSeq" id="WP_107031297.1">
    <property type="nucleotide sequence ID" value="NZ_CAOLBL010000057.1"/>
</dbReference>
<accession>A0A2V1IT56</accession>
<dbReference type="GO" id="GO:0016757">
    <property type="term" value="F:glycosyltransferase activity"/>
    <property type="evidence" value="ECO:0007669"/>
    <property type="project" value="InterPro"/>
</dbReference>
<sequence>MINVLINAYAVAPNWGSEQGLGWNWVINLAKYCNVHVITEGEWRKEIEEAVDKLPHKANLHFYYNPLPDKVRRMCWNQGDWRFYWHYRKWQEKTLEIAREIINHQKIDIIHQLNMIGFREPGSLWKIDGIPFVWGPIGAMKEVSLGYTDGLDSKAKFKLWLKNHVSRWQMLHYPLSKNAMKRAVKVLAATSEVGEFIRTHHRKDVIVMNETGCYVKETESIKKSSDSFSILWVGKFDYRKQLPLAIKTVASLHAQHPELQLHVAGSGTPEQIKEANRLAEQLNCANAITFHGKIPNTEVHQLMKDSDLFLFTSIDEGTPHVVLEAIQNNLPVVCFDTCGQGDVVNDKIGVKIPVTNTRQSVHDFSTAISKLIASPETLQRFRENCHQRQQELSWDNKIRQMVNIYKDVLSWK</sequence>
<dbReference type="Pfam" id="PF00534">
    <property type="entry name" value="Glycos_transf_1"/>
    <property type="match status" value="1"/>
</dbReference>
<proteinExistence type="predicted"/>
<gene>
    <name evidence="2" type="ORF">C5O23_02080</name>
</gene>
<reference evidence="3" key="1">
    <citation type="submission" date="2018-02" db="EMBL/GenBank/DDBJ databases">
        <authorList>
            <person name="Clavel T."/>
            <person name="Strowig T."/>
        </authorList>
    </citation>
    <scope>NUCLEOTIDE SEQUENCE [LARGE SCALE GENOMIC DNA]</scope>
    <source>
        <strain evidence="3">DSM 103720</strain>
    </source>
</reference>
<keyword evidence="3" id="KW-1185">Reference proteome</keyword>
<dbReference type="Gene3D" id="3.40.50.2000">
    <property type="entry name" value="Glycogen Phosphorylase B"/>
    <property type="match status" value="1"/>
</dbReference>
<name>A0A2V1IT56_9BACT</name>
<organism evidence="2 3">
    <name type="scientific">Duncaniella muris</name>
    <dbReference type="NCBI Taxonomy" id="2094150"/>
    <lineage>
        <taxon>Bacteria</taxon>
        <taxon>Pseudomonadati</taxon>
        <taxon>Bacteroidota</taxon>
        <taxon>Bacteroidia</taxon>
        <taxon>Bacteroidales</taxon>
        <taxon>Muribaculaceae</taxon>
        <taxon>Duncaniella</taxon>
    </lineage>
</organism>
<dbReference type="AlphaFoldDB" id="A0A2V1IT56"/>
<comment type="caution">
    <text evidence="2">The sequence shown here is derived from an EMBL/GenBank/DDBJ whole genome shotgun (WGS) entry which is preliminary data.</text>
</comment>
<dbReference type="GeneID" id="82525138"/>
<keyword evidence="2" id="KW-0808">Transferase</keyword>
<evidence type="ECO:0000259" key="1">
    <source>
        <dbReference type="Pfam" id="PF00534"/>
    </source>
</evidence>
<feature type="domain" description="Glycosyl transferase family 1" evidence="1">
    <location>
        <begin position="219"/>
        <end position="385"/>
    </location>
</feature>
<evidence type="ECO:0000313" key="3">
    <source>
        <dbReference type="Proteomes" id="UP000244905"/>
    </source>
</evidence>
<evidence type="ECO:0000313" key="2">
    <source>
        <dbReference type="EMBL" id="PWB03953.1"/>
    </source>
</evidence>